<dbReference type="Proteomes" id="UP000316080">
    <property type="component" value="Unassembled WGS sequence"/>
</dbReference>
<feature type="domain" description="Large ribosomal subunit protein eL40" evidence="4">
    <location>
        <begin position="3"/>
        <end position="51"/>
    </location>
</feature>
<dbReference type="HAMAP" id="MF_00788">
    <property type="entry name" value="Ribosomal_eL40"/>
    <property type="match status" value="1"/>
</dbReference>
<protein>
    <recommendedName>
        <fullName evidence="3">Large ribosomal subunit protein eL40</fullName>
    </recommendedName>
</protein>
<dbReference type="InterPro" id="IPR023657">
    <property type="entry name" value="Ribosomal_eL40_arc"/>
</dbReference>
<dbReference type="PANTHER" id="PTHR39649:SF1">
    <property type="entry name" value="LARGE RIBOSOMAL SUBUNIT PROTEIN EL40"/>
    <property type="match status" value="1"/>
</dbReference>
<dbReference type="InterPro" id="IPR011332">
    <property type="entry name" value="Ribosomal_zn-bd"/>
</dbReference>
<evidence type="ECO:0000256" key="3">
    <source>
        <dbReference type="HAMAP-Rule" id="MF_00788"/>
    </source>
</evidence>
<evidence type="ECO:0000256" key="1">
    <source>
        <dbReference type="ARBA" id="ARBA00022980"/>
    </source>
</evidence>
<dbReference type="NCBIfam" id="NF003161">
    <property type="entry name" value="PRK04136.1"/>
    <property type="match status" value="1"/>
</dbReference>
<dbReference type="GO" id="GO:0006412">
    <property type="term" value="P:translation"/>
    <property type="evidence" value="ECO:0007669"/>
    <property type="project" value="UniProtKB-UniRule"/>
</dbReference>
<proteinExistence type="inferred from homology"/>
<dbReference type="EMBL" id="RXIH01000026">
    <property type="protein sequence ID" value="RZN56286.1"/>
    <property type="molecule type" value="Genomic_DNA"/>
</dbReference>
<dbReference type="Gene3D" id="4.10.1060.50">
    <property type="match status" value="1"/>
</dbReference>
<evidence type="ECO:0000313" key="8">
    <source>
        <dbReference type="Proteomes" id="UP000317265"/>
    </source>
</evidence>
<dbReference type="InterPro" id="IPR001975">
    <property type="entry name" value="Ribosomal_eL40_dom"/>
</dbReference>
<dbReference type="GO" id="GO:0003735">
    <property type="term" value="F:structural constituent of ribosome"/>
    <property type="evidence" value="ECO:0007669"/>
    <property type="project" value="InterPro"/>
</dbReference>
<comment type="caution">
    <text evidence="5">The sequence shown here is derived from an EMBL/GenBank/DDBJ whole genome shotgun (WGS) entry which is preliminary data.</text>
</comment>
<evidence type="ECO:0000256" key="2">
    <source>
        <dbReference type="ARBA" id="ARBA00023274"/>
    </source>
</evidence>
<reference evidence="6 8" key="1">
    <citation type="journal article" date="2019" name="Nat. Microbiol.">
        <title>Expanding anaerobic alkane metabolism in the domain of Archaea.</title>
        <authorList>
            <person name="Wang Y."/>
            <person name="Wegener G."/>
            <person name="Hou J."/>
            <person name="Wang F."/>
            <person name="Xiao X."/>
        </authorList>
    </citation>
    <scope>NUCLEOTIDE SEQUENCE [LARGE SCALE GENOMIC DNA]</scope>
    <source>
        <strain evidence="6">WYZ-LMO11</strain>
    </source>
</reference>
<dbReference type="Proteomes" id="UP000317265">
    <property type="component" value="Unassembled WGS sequence"/>
</dbReference>
<evidence type="ECO:0000259" key="4">
    <source>
        <dbReference type="SMART" id="SM01377"/>
    </source>
</evidence>
<dbReference type="GO" id="GO:1990904">
    <property type="term" value="C:ribonucleoprotein complex"/>
    <property type="evidence" value="ECO:0007669"/>
    <property type="project" value="UniProtKB-KW"/>
</dbReference>
<evidence type="ECO:0000313" key="5">
    <source>
        <dbReference type="EMBL" id="RZN56286.1"/>
    </source>
</evidence>
<organism evidence="5 7">
    <name type="scientific">Thermoproteota archaeon</name>
    <dbReference type="NCBI Taxonomy" id="2056631"/>
    <lineage>
        <taxon>Archaea</taxon>
        <taxon>Thermoproteota</taxon>
    </lineage>
</organism>
<reference evidence="5 7" key="2">
    <citation type="journal article" date="2019" name="Nat. Microbiol.">
        <title>Wide diversity of methane and short-chain alkane metabolisms in uncultured archaea.</title>
        <authorList>
            <person name="Borrel G."/>
            <person name="Adam P.S."/>
            <person name="McKay L.J."/>
            <person name="Chen L.X."/>
            <person name="Sierra-Garcia I.N."/>
            <person name="Sieber C.M."/>
            <person name="Letourneur Q."/>
            <person name="Ghozlane A."/>
            <person name="Andersen G.L."/>
            <person name="Li W.J."/>
            <person name="Hallam S.J."/>
            <person name="Muyzer G."/>
            <person name="de Oliveira V.M."/>
            <person name="Inskeep W.P."/>
            <person name="Banfield J.F."/>
            <person name="Gribaldo S."/>
        </authorList>
    </citation>
    <scope>NUCLEOTIDE SEQUENCE [LARGE SCALE GENOMIC DNA]</scope>
    <source>
        <strain evidence="5">Verst-YHS</strain>
    </source>
</reference>
<dbReference type="InterPro" id="IPR038587">
    <property type="entry name" value="Ribosomal_eL40_sf"/>
</dbReference>
<name>A0A520KFQ9_9CREN</name>
<dbReference type="GO" id="GO:0005840">
    <property type="term" value="C:ribosome"/>
    <property type="evidence" value="ECO:0007669"/>
    <property type="project" value="UniProtKB-KW"/>
</dbReference>
<dbReference type="SMART" id="SM01377">
    <property type="entry name" value="Ribosomal_L40e"/>
    <property type="match status" value="1"/>
</dbReference>
<keyword evidence="2 3" id="KW-0687">Ribonucleoprotein</keyword>
<accession>A0A520KFQ9</accession>
<dbReference type="EMBL" id="QNVI01000014">
    <property type="protein sequence ID" value="TDA40188.1"/>
    <property type="molecule type" value="Genomic_DNA"/>
</dbReference>
<dbReference type="SUPFAM" id="SSF57829">
    <property type="entry name" value="Zn-binding ribosomal proteins"/>
    <property type="match status" value="1"/>
</dbReference>
<sequence length="53" mass="6489">MPIQDPEKQRIAQQHLLYVKICRRCGARNSIKAEKCRRCRSKNLRPKRRELRR</sequence>
<dbReference type="AlphaFoldDB" id="A0A520KFQ9"/>
<dbReference type="Pfam" id="PF01020">
    <property type="entry name" value="Ribosomal_L40e"/>
    <property type="match status" value="1"/>
</dbReference>
<comment type="similarity">
    <text evidence="3">Belongs to the eukaryotic ribosomal protein eL40 family.</text>
</comment>
<gene>
    <name evidence="3" type="primary">rpl40e</name>
    <name evidence="6" type="ORF">DSO09_01150</name>
    <name evidence="5" type="ORF">EF809_03270</name>
</gene>
<evidence type="ECO:0000313" key="7">
    <source>
        <dbReference type="Proteomes" id="UP000316080"/>
    </source>
</evidence>
<keyword evidence="1 3" id="KW-0689">Ribosomal protein</keyword>
<dbReference type="PANTHER" id="PTHR39649">
    <property type="entry name" value="50S RIBOSOMAL PROTEIN L40E"/>
    <property type="match status" value="1"/>
</dbReference>
<evidence type="ECO:0000313" key="6">
    <source>
        <dbReference type="EMBL" id="TDA40188.1"/>
    </source>
</evidence>